<name>A0A6J7J4G9_9ZZZZ</name>
<protein>
    <submittedName>
        <fullName evidence="1">Unannotated protein</fullName>
    </submittedName>
</protein>
<proteinExistence type="predicted"/>
<accession>A0A6J7J4G9</accession>
<dbReference type="AlphaFoldDB" id="A0A6J7J4G9"/>
<evidence type="ECO:0000313" key="1">
    <source>
        <dbReference type="EMBL" id="CAB4938125.1"/>
    </source>
</evidence>
<organism evidence="1">
    <name type="scientific">freshwater metagenome</name>
    <dbReference type="NCBI Taxonomy" id="449393"/>
    <lineage>
        <taxon>unclassified sequences</taxon>
        <taxon>metagenomes</taxon>
        <taxon>ecological metagenomes</taxon>
    </lineage>
</organism>
<sequence length="50" mass="5242">MQVKLVAVFVQVQPVPEAAFAPAVTPVGNVSVTVTVPWVRASPPLRTVTS</sequence>
<gene>
    <name evidence="1" type="ORF">UFOPK3564_02777</name>
</gene>
<dbReference type="EMBL" id="CAFBMK010000219">
    <property type="protein sequence ID" value="CAB4938125.1"/>
    <property type="molecule type" value="Genomic_DNA"/>
</dbReference>
<reference evidence="1" key="1">
    <citation type="submission" date="2020-05" db="EMBL/GenBank/DDBJ databases">
        <authorList>
            <person name="Chiriac C."/>
            <person name="Salcher M."/>
            <person name="Ghai R."/>
            <person name="Kavagutti S V."/>
        </authorList>
    </citation>
    <scope>NUCLEOTIDE SEQUENCE</scope>
</reference>